<sequence>MKRVMIVGGPGSGKSTLARILGPRLGLPVFHMDQIHWQENWVERPMEEKLPMALAVERKDRWVFEGGMSVTYGNRMQRADMLIWLDLPVGLRLWRVTKRLFRYLGKARPDLPPGCHERLHPETLRFYHFIWQTRHDSRAKIAKLLAEADEAEGGPPAQPSRGSGMAGQTALAISRGNVFGRSDQRFDVVHIVPERAAFIAWRLMCAAGACTACCCRADGAGHKLSTAVGADILKDVFNAIGTESAFIAADSGIRGFWRQVAVTKFTIGAQLKHGASYGSYKKKTGPLRGRSGSLNAQSVIIRGCRTAGAAT</sequence>
<evidence type="ECO:0000313" key="1">
    <source>
        <dbReference type="EMBL" id="PTX73251.1"/>
    </source>
</evidence>
<dbReference type="InterPro" id="IPR027417">
    <property type="entry name" value="P-loop_NTPase"/>
</dbReference>
<protein>
    <submittedName>
        <fullName evidence="1">Adenylate kinase family enzyme</fullName>
    </submittedName>
</protein>
<gene>
    <name evidence="1" type="ORF">C8N31_108159</name>
</gene>
<organism evidence="1 2">
    <name type="scientific">Sulfitobacter mediterraneus</name>
    <dbReference type="NCBI Taxonomy" id="83219"/>
    <lineage>
        <taxon>Bacteria</taxon>
        <taxon>Pseudomonadati</taxon>
        <taxon>Pseudomonadota</taxon>
        <taxon>Alphaproteobacteria</taxon>
        <taxon>Rhodobacterales</taxon>
        <taxon>Roseobacteraceae</taxon>
        <taxon>Sulfitobacter</taxon>
    </lineage>
</organism>
<name>A0A2T6CCQ3_9RHOB</name>
<dbReference type="InterPro" id="IPR052922">
    <property type="entry name" value="Cytidylate_Kinase-2"/>
</dbReference>
<keyword evidence="1" id="KW-0808">Transferase</keyword>
<dbReference type="Gene3D" id="3.40.50.300">
    <property type="entry name" value="P-loop containing nucleotide triphosphate hydrolases"/>
    <property type="match status" value="1"/>
</dbReference>
<proteinExistence type="predicted"/>
<dbReference type="SUPFAM" id="SSF52540">
    <property type="entry name" value="P-loop containing nucleoside triphosphate hydrolases"/>
    <property type="match status" value="1"/>
</dbReference>
<dbReference type="PANTHER" id="PTHR37816:SF3">
    <property type="entry name" value="MODULATES DNA TOPOLOGY"/>
    <property type="match status" value="1"/>
</dbReference>
<dbReference type="EMBL" id="QBKU01000008">
    <property type="protein sequence ID" value="PTX73251.1"/>
    <property type="molecule type" value="Genomic_DNA"/>
</dbReference>
<dbReference type="GO" id="GO:0016301">
    <property type="term" value="F:kinase activity"/>
    <property type="evidence" value="ECO:0007669"/>
    <property type="project" value="UniProtKB-KW"/>
</dbReference>
<accession>A0A2T6CCQ3</accession>
<dbReference type="AlphaFoldDB" id="A0A2T6CCQ3"/>
<evidence type="ECO:0000313" key="2">
    <source>
        <dbReference type="Proteomes" id="UP000244092"/>
    </source>
</evidence>
<reference evidence="1 2" key="1">
    <citation type="submission" date="2018-04" db="EMBL/GenBank/DDBJ databases">
        <title>Genomic Encyclopedia of Archaeal and Bacterial Type Strains, Phase II (KMG-II): from individual species to whole genera.</title>
        <authorList>
            <person name="Goeker M."/>
        </authorList>
    </citation>
    <scope>NUCLEOTIDE SEQUENCE [LARGE SCALE GENOMIC DNA]</scope>
    <source>
        <strain evidence="1 2">DSM 12244</strain>
    </source>
</reference>
<dbReference type="PANTHER" id="PTHR37816">
    <property type="entry name" value="YALI0E33011P"/>
    <property type="match status" value="1"/>
</dbReference>
<comment type="caution">
    <text evidence="1">The sequence shown here is derived from an EMBL/GenBank/DDBJ whole genome shotgun (WGS) entry which is preliminary data.</text>
</comment>
<keyword evidence="1" id="KW-0418">Kinase</keyword>
<dbReference type="Proteomes" id="UP000244092">
    <property type="component" value="Unassembled WGS sequence"/>
</dbReference>